<organism evidence="2 3">
    <name type="scientific">Flavobacterium cauense R2A-7</name>
    <dbReference type="NCBI Taxonomy" id="1341154"/>
    <lineage>
        <taxon>Bacteria</taxon>
        <taxon>Pseudomonadati</taxon>
        <taxon>Bacteroidota</taxon>
        <taxon>Flavobacteriia</taxon>
        <taxon>Flavobacteriales</taxon>
        <taxon>Flavobacteriaceae</taxon>
        <taxon>Flavobacterium</taxon>
    </lineage>
</organism>
<sequence length="242" mass="28870">MIFNRGWFRKKIITLSMDFQRKHTVIQGFSICYFTIIILYSICVYFDFQPLKFSLGFLRIPVLMLLYFYASRERNLIYFSALLFYQITSVLFNVNTEIALFWAVLFSDVFRFLLVVLVFKTIEDKRWCITIMTSIPFLIIYFYLIDLIKDSLGKGYIPWIVNGFLTAYLGGLAVTNYAFKDDRKSFWLVLSALLFVIQIALFFMNKFYLKQQVFLQLVILLYGISHYTFYKFMIIKEDEGME</sequence>
<dbReference type="EMBL" id="VLKQ01000014">
    <property type="protein sequence ID" value="TWI09002.1"/>
    <property type="molecule type" value="Genomic_DNA"/>
</dbReference>
<evidence type="ECO:0000256" key="1">
    <source>
        <dbReference type="SAM" id="Phobius"/>
    </source>
</evidence>
<feature type="transmembrane region" description="Helical" evidence="1">
    <location>
        <begin position="25"/>
        <end position="47"/>
    </location>
</feature>
<dbReference type="Proteomes" id="UP000319848">
    <property type="component" value="Unassembled WGS sequence"/>
</dbReference>
<evidence type="ECO:0000313" key="2">
    <source>
        <dbReference type="EMBL" id="TWI09002.1"/>
    </source>
</evidence>
<evidence type="ECO:0000313" key="3">
    <source>
        <dbReference type="Proteomes" id="UP000319848"/>
    </source>
</evidence>
<accession>A0A562LN09</accession>
<comment type="caution">
    <text evidence="2">The sequence shown here is derived from an EMBL/GenBank/DDBJ whole genome shotgun (WGS) entry which is preliminary data.</text>
</comment>
<keyword evidence="3" id="KW-1185">Reference proteome</keyword>
<feature type="transmembrane region" description="Helical" evidence="1">
    <location>
        <begin position="100"/>
        <end position="119"/>
    </location>
</feature>
<feature type="transmembrane region" description="Helical" evidence="1">
    <location>
        <begin position="186"/>
        <end position="207"/>
    </location>
</feature>
<keyword evidence="1" id="KW-0472">Membrane</keyword>
<reference evidence="2 3" key="1">
    <citation type="journal article" date="2015" name="Stand. Genomic Sci.">
        <title>Genomic Encyclopedia of Bacterial and Archaeal Type Strains, Phase III: the genomes of soil and plant-associated and newly described type strains.</title>
        <authorList>
            <person name="Whitman W.B."/>
            <person name="Woyke T."/>
            <person name="Klenk H.P."/>
            <person name="Zhou Y."/>
            <person name="Lilburn T.G."/>
            <person name="Beck B.J."/>
            <person name="De Vos P."/>
            <person name="Vandamme P."/>
            <person name="Eisen J.A."/>
            <person name="Garrity G."/>
            <person name="Hugenholtz P."/>
            <person name="Kyrpides N.C."/>
        </authorList>
    </citation>
    <scope>NUCLEOTIDE SEQUENCE [LARGE SCALE GENOMIC DNA]</scope>
    <source>
        <strain evidence="2 3">CGMCC 1.7270</strain>
    </source>
</reference>
<dbReference type="STRING" id="1341154.FCR2A7T_05840"/>
<feature type="transmembrane region" description="Helical" evidence="1">
    <location>
        <begin position="76"/>
        <end position="94"/>
    </location>
</feature>
<feature type="transmembrane region" description="Helical" evidence="1">
    <location>
        <begin position="126"/>
        <end position="144"/>
    </location>
</feature>
<proteinExistence type="predicted"/>
<keyword evidence="1" id="KW-1133">Transmembrane helix</keyword>
<feature type="transmembrane region" description="Helical" evidence="1">
    <location>
        <begin position="156"/>
        <end position="179"/>
    </location>
</feature>
<dbReference type="AlphaFoldDB" id="A0A562LN09"/>
<evidence type="ECO:0008006" key="4">
    <source>
        <dbReference type="Google" id="ProtNLM"/>
    </source>
</evidence>
<feature type="transmembrane region" description="Helical" evidence="1">
    <location>
        <begin position="53"/>
        <end position="69"/>
    </location>
</feature>
<gene>
    <name evidence="2" type="ORF">IP98_02716</name>
</gene>
<name>A0A562LN09_9FLAO</name>
<feature type="transmembrane region" description="Helical" evidence="1">
    <location>
        <begin position="213"/>
        <end position="230"/>
    </location>
</feature>
<keyword evidence="1" id="KW-0812">Transmembrane</keyword>
<protein>
    <recommendedName>
        <fullName evidence="4">YhhN-like protein</fullName>
    </recommendedName>
</protein>